<evidence type="ECO:0000313" key="1">
    <source>
        <dbReference type="EMBL" id="KAJ3537692.1"/>
    </source>
</evidence>
<evidence type="ECO:0000313" key="2">
    <source>
        <dbReference type="Proteomes" id="UP001148662"/>
    </source>
</evidence>
<reference evidence="1" key="1">
    <citation type="submission" date="2022-07" db="EMBL/GenBank/DDBJ databases">
        <title>Genome Sequence of Phlebia brevispora.</title>
        <authorList>
            <person name="Buettner E."/>
        </authorList>
    </citation>
    <scope>NUCLEOTIDE SEQUENCE</scope>
    <source>
        <strain evidence="1">MPL23</strain>
    </source>
</reference>
<name>A0ACC1SDX2_9APHY</name>
<comment type="caution">
    <text evidence="1">The sequence shown here is derived from an EMBL/GenBank/DDBJ whole genome shotgun (WGS) entry which is preliminary data.</text>
</comment>
<organism evidence="1 2">
    <name type="scientific">Phlebia brevispora</name>
    <dbReference type="NCBI Taxonomy" id="194682"/>
    <lineage>
        <taxon>Eukaryota</taxon>
        <taxon>Fungi</taxon>
        <taxon>Dikarya</taxon>
        <taxon>Basidiomycota</taxon>
        <taxon>Agaricomycotina</taxon>
        <taxon>Agaricomycetes</taxon>
        <taxon>Polyporales</taxon>
        <taxon>Meruliaceae</taxon>
        <taxon>Phlebia</taxon>
    </lineage>
</organism>
<protein>
    <submittedName>
        <fullName evidence="1">Uncharacterized protein</fullName>
    </submittedName>
</protein>
<dbReference type="Proteomes" id="UP001148662">
    <property type="component" value="Unassembled WGS sequence"/>
</dbReference>
<keyword evidence="2" id="KW-1185">Reference proteome</keyword>
<dbReference type="EMBL" id="JANHOG010001402">
    <property type="protein sequence ID" value="KAJ3537692.1"/>
    <property type="molecule type" value="Genomic_DNA"/>
</dbReference>
<sequence length="323" mass="36259">MADPLYIGRVAGGCNALGHAAPFTIMATKTRRRRVTGFFSKTTVEPRQETAFRVSYTAQSSKKRAEATLMETVYRDYMAEMPKPWTVEVPEGWLSQMPEHWRTPEKPLARIVFSALCVGALGQYSLAHLWDACREDETFRIRKERMMERLTTISVVAGLLLGAMAAFVTTTPPLPNLLNYNLRGPYILMFYSFSSTLAVIVVSSAILYALSEMKRDWFVNSFVKTRANVYCFLLLMGYPFGQIGVSTSAAAMGLLIAAWCSMDNIIRIGAVFVLIIPASLGPVYLFSLRYTRRRDEPGTRIVIELPADEKIEDDAKDEEMGEV</sequence>
<gene>
    <name evidence="1" type="ORF">NM688_g6640</name>
</gene>
<accession>A0ACC1SDX2</accession>
<proteinExistence type="predicted"/>